<evidence type="ECO:0000256" key="1">
    <source>
        <dbReference type="ARBA" id="ARBA00022723"/>
    </source>
</evidence>
<dbReference type="GO" id="GO:0009245">
    <property type="term" value="P:lipid A biosynthetic process"/>
    <property type="evidence" value="ECO:0007669"/>
    <property type="project" value="TreeGrafter"/>
</dbReference>
<reference evidence="4 5" key="1">
    <citation type="submission" date="2016-10" db="EMBL/GenBank/DDBJ databases">
        <authorList>
            <person name="de Groot N.N."/>
        </authorList>
    </citation>
    <scope>NUCLEOTIDE SEQUENCE [LARGE SCALE GENOMIC DNA]</scope>
    <source>
        <strain evidence="4 5">SLAS-1</strain>
    </source>
</reference>
<dbReference type="OrthoDB" id="9780884at2"/>
<proteinExistence type="predicted"/>
<name>A0A1G9LXR3_9FIRM</name>
<accession>A0A1G9LXR3</accession>
<dbReference type="GO" id="GO:0016020">
    <property type="term" value="C:membrane"/>
    <property type="evidence" value="ECO:0007669"/>
    <property type="project" value="GOC"/>
</dbReference>
<dbReference type="InterPro" id="IPR004843">
    <property type="entry name" value="Calcineurin-like_PHP"/>
</dbReference>
<dbReference type="InterPro" id="IPR051158">
    <property type="entry name" value="Metallophosphoesterase_sf"/>
</dbReference>
<dbReference type="SUPFAM" id="SSF56300">
    <property type="entry name" value="Metallo-dependent phosphatases"/>
    <property type="match status" value="1"/>
</dbReference>
<dbReference type="Proteomes" id="UP000199476">
    <property type="component" value="Unassembled WGS sequence"/>
</dbReference>
<dbReference type="PANTHER" id="PTHR31302:SF31">
    <property type="entry name" value="PHOSPHODIESTERASE YAEI"/>
    <property type="match status" value="1"/>
</dbReference>
<dbReference type="Pfam" id="PF00149">
    <property type="entry name" value="Metallophos"/>
    <property type="match status" value="1"/>
</dbReference>
<sequence>MITISFLTAPVPSPNSRLELEKFELESEKISEPLQILHLSDLHFTRWGRLEDKLLAEVAGLEFDLMVMTGDYIDNMRNFDKFRTFLQQLSRQVPAFAVPGNHDYRYDLDKIGRGLSGAGIRLLRNEHVELKVSGSSINIVGVGCPRMDRHRFAHACTPKKSGSGFNLVLSHTYQVIEQIEEMGRTHSLPRQELILAGDTHGRQVDLPVVRFFFDLIYQEDFVSGLFELEGENLGHLYVNRGLGVSAVPLRINCPPEITLIELKPVDRD</sequence>
<dbReference type="EMBL" id="FNGO01000007">
    <property type="protein sequence ID" value="SDL66716.1"/>
    <property type="molecule type" value="Genomic_DNA"/>
</dbReference>
<protein>
    <recommendedName>
        <fullName evidence="3">Calcineurin-like phosphoesterase domain-containing protein</fullName>
    </recommendedName>
</protein>
<keyword evidence="1" id="KW-0479">Metal-binding</keyword>
<dbReference type="PANTHER" id="PTHR31302">
    <property type="entry name" value="TRANSMEMBRANE PROTEIN WITH METALLOPHOSPHOESTERASE DOMAIN-RELATED"/>
    <property type="match status" value="1"/>
</dbReference>
<dbReference type="GO" id="GO:0046872">
    <property type="term" value="F:metal ion binding"/>
    <property type="evidence" value="ECO:0007669"/>
    <property type="project" value="UniProtKB-KW"/>
</dbReference>
<dbReference type="GO" id="GO:0008758">
    <property type="term" value="F:UDP-2,3-diacylglucosamine hydrolase activity"/>
    <property type="evidence" value="ECO:0007669"/>
    <property type="project" value="TreeGrafter"/>
</dbReference>
<keyword evidence="2" id="KW-0378">Hydrolase</keyword>
<evidence type="ECO:0000313" key="4">
    <source>
        <dbReference type="EMBL" id="SDL66716.1"/>
    </source>
</evidence>
<dbReference type="Gene3D" id="3.60.21.10">
    <property type="match status" value="1"/>
</dbReference>
<keyword evidence="5" id="KW-1185">Reference proteome</keyword>
<evidence type="ECO:0000256" key="2">
    <source>
        <dbReference type="ARBA" id="ARBA00022801"/>
    </source>
</evidence>
<dbReference type="InterPro" id="IPR029052">
    <property type="entry name" value="Metallo-depent_PP-like"/>
</dbReference>
<evidence type="ECO:0000259" key="3">
    <source>
        <dbReference type="Pfam" id="PF00149"/>
    </source>
</evidence>
<evidence type="ECO:0000313" key="5">
    <source>
        <dbReference type="Proteomes" id="UP000199476"/>
    </source>
</evidence>
<dbReference type="RefSeq" id="WP_089759338.1">
    <property type="nucleotide sequence ID" value="NZ_FNGO01000007.1"/>
</dbReference>
<organism evidence="4 5">
    <name type="scientific">Halarsenatibacter silvermanii</name>
    <dbReference type="NCBI Taxonomy" id="321763"/>
    <lineage>
        <taxon>Bacteria</taxon>
        <taxon>Bacillati</taxon>
        <taxon>Bacillota</taxon>
        <taxon>Clostridia</taxon>
        <taxon>Halanaerobiales</taxon>
        <taxon>Halarsenatibacteraceae</taxon>
        <taxon>Halarsenatibacter</taxon>
    </lineage>
</organism>
<dbReference type="AlphaFoldDB" id="A0A1G9LXR3"/>
<dbReference type="STRING" id="321763.SAMN04488692_10743"/>
<feature type="domain" description="Calcineurin-like phosphoesterase" evidence="3">
    <location>
        <begin position="35"/>
        <end position="107"/>
    </location>
</feature>
<gene>
    <name evidence="4" type="ORF">SAMN04488692_10743</name>
</gene>